<organism evidence="2">
    <name type="scientific">marine metagenome</name>
    <dbReference type="NCBI Taxonomy" id="408172"/>
    <lineage>
        <taxon>unclassified sequences</taxon>
        <taxon>metagenomes</taxon>
        <taxon>ecological metagenomes</taxon>
    </lineage>
</organism>
<gene>
    <name evidence="2" type="ORF">METZ01_LOCUS229552</name>
</gene>
<feature type="non-terminal residue" evidence="2">
    <location>
        <position position="221"/>
    </location>
</feature>
<accession>A0A382GNJ2</accession>
<protein>
    <submittedName>
        <fullName evidence="2">Uncharacterized protein</fullName>
    </submittedName>
</protein>
<dbReference type="EMBL" id="UINC01056540">
    <property type="protein sequence ID" value="SVB76698.1"/>
    <property type="molecule type" value="Genomic_DNA"/>
</dbReference>
<dbReference type="AlphaFoldDB" id="A0A382GNJ2"/>
<feature type="region of interest" description="Disordered" evidence="1">
    <location>
        <begin position="1"/>
        <end position="28"/>
    </location>
</feature>
<evidence type="ECO:0000256" key="1">
    <source>
        <dbReference type="SAM" id="MobiDB-lite"/>
    </source>
</evidence>
<evidence type="ECO:0000313" key="2">
    <source>
        <dbReference type="EMBL" id="SVB76698.1"/>
    </source>
</evidence>
<reference evidence="2" key="1">
    <citation type="submission" date="2018-05" db="EMBL/GenBank/DDBJ databases">
        <authorList>
            <person name="Lanie J.A."/>
            <person name="Ng W.-L."/>
            <person name="Kazmierczak K.M."/>
            <person name="Andrzejewski T.M."/>
            <person name="Davidsen T.M."/>
            <person name="Wayne K.J."/>
            <person name="Tettelin H."/>
            <person name="Glass J.I."/>
            <person name="Rusch D."/>
            <person name="Podicherti R."/>
            <person name="Tsui H.-C.T."/>
            <person name="Winkler M.E."/>
        </authorList>
    </citation>
    <scope>NUCLEOTIDE SEQUENCE</scope>
</reference>
<name>A0A382GNJ2_9ZZZZ</name>
<proteinExistence type="predicted"/>
<sequence>MTVSQVGEEVASEFIPGPALSTGSNSDPHTTALPDLSGWQVEFREGLTGEASADGEGSLVMGCIGDGDAVITAPAPIPVPTDAIALQVTMRSAGATEAEQAGELFAQLSSGQELRLGPLDFTGTHLLRHVLPSGSSVTGLIARRLIHRDTSEFVIHKIAFEGAITSPEASVTLAAPYGETPSMLPVTEEEVTNSIEKDGISFILEARSLSAVVRYIYTPIE</sequence>